<dbReference type="EMBL" id="MGJD01000003">
    <property type="protein sequence ID" value="OGN01856.1"/>
    <property type="molecule type" value="Genomic_DNA"/>
</dbReference>
<name>A0A1F8EPD1_9BACT</name>
<evidence type="ECO:0000313" key="3">
    <source>
        <dbReference type="Proteomes" id="UP000177117"/>
    </source>
</evidence>
<comment type="caution">
    <text evidence="2">The sequence shown here is derived from an EMBL/GenBank/DDBJ whole genome shotgun (WGS) entry which is preliminary data.</text>
</comment>
<proteinExistence type="predicted"/>
<reference evidence="2 3" key="1">
    <citation type="journal article" date="2016" name="Nat. Commun.">
        <title>Thousands of microbial genomes shed light on interconnected biogeochemical processes in an aquifer system.</title>
        <authorList>
            <person name="Anantharaman K."/>
            <person name="Brown C.T."/>
            <person name="Hug L.A."/>
            <person name="Sharon I."/>
            <person name="Castelle C.J."/>
            <person name="Probst A.J."/>
            <person name="Thomas B.C."/>
            <person name="Singh A."/>
            <person name="Wilkins M.J."/>
            <person name="Karaoz U."/>
            <person name="Brodie E.L."/>
            <person name="Williams K.H."/>
            <person name="Hubbard S.S."/>
            <person name="Banfield J.F."/>
        </authorList>
    </citation>
    <scope>NUCLEOTIDE SEQUENCE [LARGE SCALE GENOMIC DNA]</scope>
</reference>
<sequence length="674" mass="74629">MEKIIIKAESKELVFRGKPEEGHVDVFSYNYEGSSANGLGNLFIVGHIQPADEDTSYMINLVASLAKREYYAGNDIAPKEAFSKTLKKINEVLQDFFKKKELKVNIGIFTIAGENIFISRLGKFKIVLARDSQTIDILNNINLFSKEHIQEEEFSNIISGKIMPKDRILAFYPGRSIAAREKRIKDDFLKMGIDEFSEKLNSIKNENDNFLCAAIYITINRYTEPAVIKNPQPQELRKPRPMVEESAVSAQPIVAKLNKSVTSKLTKPELPNVRPAEPENTDKVPAIPQVGLNQNQPKFNMNESGSNVYYPGNPGASLLDNAPGVKTKPDSSPLIRQTEFSSAKKSNILDIILKKFKPSGVYVIGIGQGNAFSKKKLVITGSALALIVFAVISKLTFAPSLPVPGIQSSEDKAISALIDQVEPKLEMTKIYQEQNNLLEARRLLFESLLTLASAGIPDSERIEEIWQEALATLDQMDKAVGSLPSLVQDAPGNLSGDFQVWSYVWSLAKEEIKAEPPETESLAYYPYQDNLYILAKDGIYKINDGLKGKSSPVAWLNKDVFLPLNPVSLAIDSKVFVIAENGILTTYYKGDKVAEVNTSIPVEKGSALLTTAGSSYLYLVDKTFGRIYVLTKEAGSLIKTLKLESNRPIIEASIGDDQTIYILSSDNKVWKVTP</sequence>
<protein>
    <recommendedName>
        <fullName evidence="4">PPM-type phosphatase domain-containing protein</fullName>
    </recommendedName>
</protein>
<dbReference type="Proteomes" id="UP000177117">
    <property type="component" value="Unassembled WGS sequence"/>
</dbReference>
<organism evidence="2 3">
    <name type="scientific">Candidatus Yanofskybacteria bacterium RIFCSPHIGHO2_01_FULL_41_53</name>
    <dbReference type="NCBI Taxonomy" id="1802663"/>
    <lineage>
        <taxon>Bacteria</taxon>
        <taxon>Candidatus Yanofskyibacteriota</taxon>
    </lineage>
</organism>
<evidence type="ECO:0000256" key="1">
    <source>
        <dbReference type="SAM" id="MobiDB-lite"/>
    </source>
</evidence>
<gene>
    <name evidence="2" type="ORF">A2650_04850</name>
</gene>
<evidence type="ECO:0000313" key="2">
    <source>
        <dbReference type="EMBL" id="OGN01856.1"/>
    </source>
</evidence>
<dbReference type="AlphaFoldDB" id="A0A1F8EPD1"/>
<feature type="region of interest" description="Disordered" evidence="1">
    <location>
        <begin position="268"/>
        <end position="295"/>
    </location>
</feature>
<accession>A0A1F8EPD1</accession>
<evidence type="ECO:0008006" key="4">
    <source>
        <dbReference type="Google" id="ProtNLM"/>
    </source>
</evidence>